<organism evidence="2 3">
    <name type="scientific">Phyllosticta citriasiana</name>
    <dbReference type="NCBI Taxonomy" id="595635"/>
    <lineage>
        <taxon>Eukaryota</taxon>
        <taxon>Fungi</taxon>
        <taxon>Dikarya</taxon>
        <taxon>Ascomycota</taxon>
        <taxon>Pezizomycotina</taxon>
        <taxon>Dothideomycetes</taxon>
        <taxon>Dothideomycetes incertae sedis</taxon>
        <taxon>Botryosphaeriales</taxon>
        <taxon>Phyllostictaceae</taxon>
        <taxon>Phyllosticta</taxon>
    </lineage>
</organism>
<accession>A0ABR1KBQ5</accession>
<dbReference type="Proteomes" id="UP001363622">
    <property type="component" value="Unassembled WGS sequence"/>
</dbReference>
<evidence type="ECO:0000256" key="1">
    <source>
        <dbReference type="SAM" id="MobiDB-lite"/>
    </source>
</evidence>
<proteinExistence type="predicted"/>
<dbReference type="EMBL" id="JBBPHU010000012">
    <property type="protein sequence ID" value="KAK7511633.1"/>
    <property type="molecule type" value="Genomic_DNA"/>
</dbReference>
<reference evidence="2 3" key="1">
    <citation type="submission" date="2024-04" db="EMBL/GenBank/DDBJ databases">
        <title>Phyllosticta paracitricarpa is synonymous to the EU quarantine fungus P. citricarpa based on phylogenomic analyses.</title>
        <authorList>
            <consortium name="Lawrence Berkeley National Laboratory"/>
            <person name="Van Ingen-Buijs V.A."/>
            <person name="Van Westerhoven A.C."/>
            <person name="Haridas S."/>
            <person name="Skiadas P."/>
            <person name="Martin F."/>
            <person name="Groenewald J.Z."/>
            <person name="Crous P.W."/>
            <person name="Seidl M.F."/>
        </authorList>
    </citation>
    <scope>NUCLEOTIDE SEQUENCE [LARGE SCALE GENOMIC DNA]</scope>
    <source>
        <strain evidence="2 3">CBS 123371</strain>
    </source>
</reference>
<evidence type="ECO:0000313" key="3">
    <source>
        <dbReference type="Proteomes" id="UP001363622"/>
    </source>
</evidence>
<name>A0ABR1KBQ5_9PEZI</name>
<comment type="caution">
    <text evidence="2">The sequence shown here is derived from an EMBL/GenBank/DDBJ whole genome shotgun (WGS) entry which is preliminary data.</text>
</comment>
<gene>
    <name evidence="2" type="ORF">IWZ03DRAFT_64884</name>
</gene>
<keyword evidence="3" id="KW-1185">Reference proteome</keyword>
<sequence length="170" mass="18988">MKAAPTPLICCLSTWQEQPRDKVMNGTEVRRRDGSGAVGNGCLDVSKSMWSAVKSDICTVADYRLFLSSASRLLSLSPLVLSVLFLLFCCMRRCRIPTAGWHFESRQPGSAQSHKHSARANPSSHPSFSHVARPAGCARRPTLVRAIERFHVRRGWSRIPAPREWGLERC</sequence>
<feature type="region of interest" description="Disordered" evidence="1">
    <location>
        <begin position="105"/>
        <end position="133"/>
    </location>
</feature>
<evidence type="ECO:0000313" key="2">
    <source>
        <dbReference type="EMBL" id="KAK7511633.1"/>
    </source>
</evidence>
<protein>
    <submittedName>
        <fullName evidence="2">Uncharacterized protein</fullName>
    </submittedName>
</protein>